<feature type="transmembrane region" description="Helical" evidence="10">
    <location>
        <begin position="413"/>
        <end position="438"/>
    </location>
</feature>
<feature type="transmembrane region" description="Helical" evidence="10">
    <location>
        <begin position="458"/>
        <end position="481"/>
    </location>
</feature>
<dbReference type="Pfam" id="PF00001">
    <property type="entry name" value="7tm_1"/>
    <property type="match status" value="1"/>
</dbReference>
<evidence type="ECO:0000313" key="13">
    <source>
        <dbReference type="Proteomes" id="UP001642483"/>
    </source>
</evidence>
<comment type="caution">
    <text evidence="12">The sequence shown here is derived from an EMBL/GenBank/DDBJ whole genome shotgun (WGS) entry which is preliminary data.</text>
</comment>
<evidence type="ECO:0000256" key="3">
    <source>
        <dbReference type="ARBA" id="ARBA00022692"/>
    </source>
</evidence>
<reference evidence="12 13" key="1">
    <citation type="submission" date="2024-02" db="EMBL/GenBank/DDBJ databases">
        <authorList>
            <person name="Daric V."/>
            <person name="Darras S."/>
        </authorList>
    </citation>
    <scope>NUCLEOTIDE SEQUENCE [LARGE SCALE GENOMIC DNA]</scope>
</reference>
<protein>
    <recommendedName>
        <fullName evidence="11">G-protein coupled receptors family 1 profile domain-containing protein</fullName>
    </recommendedName>
</protein>
<dbReference type="PANTHER" id="PTHR24246">
    <property type="entry name" value="OLFACTORY RECEPTOR AND ADENOSINE RECEPTOR"/>
    <property type="match status" value="1"/>
</dbReference>
<feature type="domain" description="G-protein coupled receptors family 1 profile" evidence="11">
    <location>
        <begin position="322"/>
        <end position="617"/>
    </location>
</feature>
<dbReference type="PRINTS" id="PR00237">
    <property type="entry name" value="GPCRRHODOPSN"/>
</dbReference>
<evidence type="ECO:0000256" key="2">
    <source>
        <dbReference type="ARBA" id="ARBA00022475"/>
    </source>
</evidence>
<keyword evidence="4 10" id="KW-1133">Transmembrane helix</keyword>
<evidence type="ECO:0000256" key="1">
    <source>
        <dbReference type="ARBA" id="ARBA00004651"/>
    </source>
</evidence>
<dbReference type="Proteomes" id="UP001642483">
    <property type="component" value="Unassembled WGS sequence"/>
</dbReference>
<dbReference type="EMBL" id="CAWYQH010000002">
    <property type="protein sequence ID" value="CAK8673443.1"/>
    <property type="molecule type" value="Genomic_DNA"/>
</dbReference>
<comment type="subcellular location">
    <subcellularLocation>
        <location evidence="1">Cell membrane</location>
        <topology evidence="1">Multi-pass membrane protein</topology>
    </subcellularLocation>
</comment>
<dbReference type="InterPro" id="IPR017452">
    <property type="entry name" value="GPCR_Rhodpsn_7TM"/>
</dbReference>
<feature type="transmembrane region" description="Helical" evidence="10">
    <location>
        <begin position="555"/>
        <end position="577"/>
    </location>
</feature>
<accession>A0ABP0F5W0</accession>
<dbReference type="PROSITE" id="PS50262">
    <property type="entry name" value="G_PROTEIN_RECEP_F1_2"/>
    <property type="match status" value="1"/>
</dbReference>
<keyword evidence="2" id="KW-1003">Cell membrane</keyword>
<keyword evidence="5" id="KW-0297">G-protein coupled receptor</keyword>
<dbReference type="SUPFAM" id="SSF81321">
    <property type="entry name" value="Family A G protein-coupled receptor-like"/>
    <property type="match status" value="1"/>
</dbReference>
<keyword evidence="13" id="KW-1185">Reference proteome</keyword>
<keyword evidence="3 10" id="KW-0812">Transmembrane</keyword>
<feature type="transmembrane region" description="Helical" evidence="10">
    <location>
        <begin position="305"/>
        <end position="331"/>
    </location>
</feature>
<evidence type="ECO:0000259" key="11">
    <source>
        <dbReference type="PROSITE" id="PS50262"/>
    </source>
</evidence>
<keyword evidence="9" id="KW-0807">Transducer</keyword>
<dbReference type="PANTHER" id="PTHR24246:SF27">
    <property type="entry name" value="ADENOSINE RECEPTOR, ISOFORM A"/>
    <property type="match status" value="1"/>
</dbReference>
<dbReference type="CDD" id="cd00637">
    <property type="entry name" value="7tm_classA_rhodopsin-like"/>
    <property type="match status" value="1"/>
</dbReference>
<evidence type="ECO:0000256" key="7">
    <source>
        <dbReference type="ARBA" id="ARBA00023170"/>
    </source>
</evidence>
<feature type="transmembrane region" description="Helical" evidence="10">
    <location>
        <begin position="343"/>
        <end position="368"/>
    </location>
</feature>
<evidence type="ECO:0000256" key="9">
    <source>
        <dbReference type="ARBA" id="ARBA00023224"/>
    </source>
</evidence>
<keyword evidence="8" id="KW-0325">Glycoprotein</keyword>
<evidence type="ECO:0000256" key="6">
    <source>
        <dbReference type="ARBA" id="ARBA00023136"/>
    </source>
</evidence>
<evidence type="ECO:0000313" key="12">
    <source>
        <dbReference type="EMBL" id="CAK8673443.1"/>
    </source>
</evidence>
<organism evidence="12 13">
    <name type="scientific">Clavelina lepadiformis</name>
    <name type="common">Light-bulb sea squirt</name>
    <name type="synonym">Ascidia lepadiformis</name>
    <dbReference type="NCBI Taxonomy" id="159417"/>
    <lineage>
        <taxon>Eukaryota</taxon>
        <taxon>Metazoa</taxon>
        <taxon>Chordata</taxon>
        <taxon>Tunicata</taxon>
        <taxon>Ascidiacea</taxon>
        <taxon>Aplousobranchia</taxon>
        <taxon>Clavelinidae</taxon>
        <taxon>Clavelina</taxon>
    </lineage>
</organism>
<keyword evidence="6 10" id="KW-0472">Membrane</keyword>
<keyword evidence="7" id="KW-0675">Receptor</keyword>
<evidence type="ECO:0000256" key="5">
    <source>
        <dbReference type="ARBA" id="ARBA00023040"/>
    </source>
</evidence>
<gene>
    <name evidence="12" type="ORF">CVLEPA_LOCUS3242</name>
</gene>
<feature type="transmembrane region" description="Helical" evidence="10">
    <location>
        <begin position="501"/>
        <end position="526"/>
    </location>
</feature>
<proteinExistence type="predicted"/>
<evidence type="ECO:0000256" key="8">
    <source>
        <dbReference type="ARBA" id="ARBA00023180"/>
    </source>
</evidence>
<evidence type="ECO:0000256" key="4">
    <source>
        <dbReference type="ARBA" id="ARBA00022989"/>
    </source>
</evidence>
<sequence>MLIVFTFPDKKNDNFFEIYARRYSSKWATARQVNTVIRDLRSLTRQCPFPGHKGKSFQSLPIKPLLFSWNQTFSDASFSNHRRRVMEGHLLNLLCILIIAYAKTCEAIESLHDVDTLKESCTSAPALIIQNETKRLECCKEVSGSVNYYWLRRDYYLSRRLSTLQVLDCPQFEVECHNRPFAALPFTSLMYDRFCNLSNLIETCREKVQNPAVLDNEELLPFTLETWTKLTSSLNSSTLSFLQLQDPCIQVALYDSLSGSSGHYHELTPFSFFCTTMWCGFDEDSITRWQISSWAWMPTRCQINIAVVLIILVLLAFTITMGNVTIMWVYVSERKKLLNSQTIFRLGLAVVDLMVGVIVLPYGVWIFYQLYFNPIKVETLYNVTGKVNRENGFERVLEYREIIYTEDEILQSVAIHVIGFITDFSLFVSIYLLAISGVDRLNAIWQPLQYRKDKAKRFATIACVFIYSLLIVISSLPYLVASISYNGLMGSAIVIIYGHSYLTYYACVFVAPLVFTWVVSVAIYAVSRKNFKKRRHLFGNSRQNIAQQQRLNRTLGLMVSAFSFSVFPSLSFTWVWVLLSTDPPQDKLIYVPEAANIIQEVSVILLVSNSLWNCLIYSVRQKEFRQVATEKYRRLFRFPASLLIRAICGRLD</sequence>
<evidence type="ECO:0000256" key="10">
    <source>
        <dbReference type="SAM" id="Phobius"/>
    </source>
</evidence>
<dbReference type="Gene3D" id="1.20.1070.10">
    <property type="entry name" value="Rhodopsin 7-helix transmembrane proteins"/>
    <property type="match status" value="1"/>
</dbReference>
<feature type="transmembrane region" description="Helical" evidence="10">
    <location>
        <begin position="597"/>
        <end position="616"/>
    </location>
</feature>
<name>A0ABP0F5W0_CLALP</name>
<dbReference type="InterPro" id="IPR000276">
    <property type="entry name" value="GPCR_Rhodpsn"/>
</dbReference>